<evidence type="ECO:0000256" key="7">
    <source>
        <dbReference type="RuleBase" id="RU363079"/>
    </source>
</evidence>
<name>A0AAE9W5V1_9SCHI</name>
<keyword evidence="6 7" id="KW-0472">Membrane</keyword>
<feature type="transmembrane region" description="Helical" evidence="7">
    <location>
        <begin position="435"/>
        <end position="458"/>
    </location>
</feature>
<dbReference type="GO" id="GO:0072657">
    <property type="term" value="P:protein localization to membrane"/>
    <property type="evidence" value="ECO:0007669"/>
    <property type="project" value="TreeGrafter"/>
</dbReference>
<evidence type="ECO:0000256" key="1">
    <source>
        <dbReference type="ARBA" id="ARBA00004141"/>
    </source>
</evidence>
<dbReference type="InterPro" id="IPR004240">
    <property type="entry name" value="EMP70"/>
</dbReference>
<feature type="transmembrane region" description="Helical" evidence="7">
    <location>
        <begin position="589"/>
        <end position="618"/>
    </location>
</feature>
<dbReference type="GO" id="GO:0005737">
    <property type="term" value="C:cytoplasm"/>
    <property type="evidence" value="ECO:0007669"/>
    <property type="project" value="UniProtKB-ARBA"/>
</dbReference>
<protein>
    <recommendedName>
        <fullName evidence="7">Transmembrane 9 superfamily member</fullName>
    </recommendedName>
</protein>
<evidence type="ECO:0000256" key="6">
    <source>
        <dbReference type="ARBA" id="ARBA00023136"/>
    </source>
</evidence>
<reference evidence="8 9" key="1">
    <citation type="journal article" date="2023" name="G3 (Bethesda)">
        <title>A high-quality reference genome for the fission yeast Schizosaccharomyces osmophilus.</title>
        <authorList>
            <person name="Jia G.S."/>
            <person name="Zhang W.C."/>
            <person name="Liang Y."/>
            <person name="Liu X.H."/>
            <person name="Rhind N."/>
            <person name="Pidoux A."/>
            <person name="Brysch-Herzberg M."/>
            <person name="Du L.L."/>
        </authorList>
    </citation>
    <scope>NUCLEOTIDE SEQUENCE [LARGE SCALE GENOMIC DNA]</scope>
    <source>
        <strain evidence="8 9">CBS 15793</strain>
    </source>
</reference>
<dbReference type="EMBL" id="CP115611">
    <property type="protein sequence ID" value="WBW70732.1"/>
    <property type="molecule type" value="Genomic_DNA"/>
</dbReference>
<feature type="transmembrane region" description="Helical" evidence="7">
    <location>
        <begin position="332"/>
        <end position="357"/>
    </location>
</feature>
<gene>
    <name evidence="8" type="primary">emp70</name>
    <name evidence="8" type="ORF">SOMG_00688</name>
</gene>
<feature type="transmembrane region" description="Helical" evidence="7">
    <location>
        <begin position="479"/>
        <end position="508"/>
    </location>
</feature>
<proteinExistence type="inferred from homology"/>
<dbReference type="GO" id="GO:0007034">
    <property type="term" value="P:vacuolar transport"/>
    <property type="evidence" value="ECO:0007669"/>
    <property type="project" value="TreeGrafter"/>
</dbReference>
<feature type="transmembrane region" description="Helical" evidence="7">
    <location>
        <begin position="363"/>
        <end position="387"/>
    </location>
</feature>
<dbReference type="PANTHER" id="PTHR10766:SF111">
    <property type="entry name" value="TRANSMEMBRANE 9 SUPERFAMILY MEMBER 2"/>
    <property type="match status" value="1"/>
</dbReference>
<dbReference type="RefSeq" id="XP_056034975.1">
    <property type="nucleotide sequence ID" value="XM_056179482.1"/>
</dbReference>
<feature type="transmembrane region" description="Helical" evidence="7">
    <location>
        <begin position="520"/>
        <end position="546"/>
    </location>
</feature>
<evidence type="ECO:0000313" key="9">
    <source>
        <dbReference type="Proteomes" id="UP001212411"/>
    </source>
</evidence>
<dbReference type="KEGG" id="som:SOMG_00688"/>
<feature type="transmembrane region" description="Helical" evidence="7">
    <location>
        <begin position="265"/>
        <end position="287"/>
    </location>
</feature>
<dbReference type="PANTHER" id="PTHR10766">
    <property type="entry name" value="TRANSMEMBRANE 9 SUPERFAMILY PROTEIN"/>
    <property type="match status" value="1"/>
</dbReference>
<accession>A0AAE9W5V1</accession>
<organism evidence="8 9">
    <name type="scientific">Schizosaccharomyces osmophilus</name>
    <dbReference type="NCBI Taxonomy" id="2545709"/>
    <lineage>
        <taxon>Eukaryota</taxon>
        <taxon>Fungi</taxon>
        <taxon>Dikarya</taxon>
        <taxon>Ascomycota</taxon>
        <taxon>Taphrinomycotina</taxon>
        <taxon>Schizosaccharomycetes</taxon>
        <taxon>Schizosaccharomycetales</taxon>
        <taxon>Schizosaccharomycetaceae</taxon>
        <taxon>Schizosaccharomyces</taxon>
    </lineage>
</organism>
<dbReference type="Pfam" id="PF02990">
    <property type="entry name" value="EMP70"/>
    <property type="match status" value="1"/>
</dbReference>
<comment type="similarity">
    <text evidence="2 7">Belongs to the nonaspanin (TM9SF) (TC 9.A.2) family.</text>
</comment>
<comment type="subcellular location">
    <subcellularLocation>
        <location evidence="1">Membrane</location>
        <topology evidence="1">Multi-pass membrane protein</topology>
    </subcellularLocation>
</comment>
<feature type="transmembrane region" description="Helical" evidence="7">
    <location>
        <begin position="399"/>
        <end position="423"/>
    </location>
</feature>
<keyword evidence="9" id="KW-1185">Reference proteome</keyword>
<evidence type="ECO:0000256" key="3">
    <source>
        <dbReference type="ARBA" id="ARBA00022692"/>
    </source>
</evidence>
<dbReference type="GeneID" id="80874171"/>
<feature type="transmembrane region" description="Helical" evidence="7">
    <location>
        <begin position="558"/>
        <end position="577"/>
    </location>
</feature>
<feature type="signal peptide" evidence="7">
    <location>
        <begin position="1"/>
        <end position="25"/>
    </location>
</feature>
<keyword evidence="3 7" id="KW-0812">Transmembrane</keyword>
<evidence type="ECO:0000256" key="4">
    <source>
        <dbReference type="ARBA" id="ARBA00022729"/>
    </source>
</evidence>
<evidence type="ECO:0000256" key="2">
    <source>
        <dbReference type="ARBA" id="ARBA00005227"/>
    </source>
</evidence>
<feature type="chain" id="PRO_5041778972" description="Transmembrane 9 superfamily member" evidence="7">
    <location>
        <begin position="26"/>
        <end position="628"/>
    </location>
</feature>
<dbReference type="AlphaFoldDB" id="A0AAE9W5V1"/>
<keyword evidence="4 7" id="KW-0732">Signal</keyword>
<dbReference type="GO" id="GO:0016020">
    <property type="term" value="C:membrane"/>
    <property type="evidence" value="ECO:0007669"/>
    <property type="project" value="UniProtKB-SubCell"/>
</dbReference>
<evidence type="ECO:0000256" key="5">
    <source>
        <dbReference type="ARBA" id="ARBA00022989"/>
    </source>
</evidence>
<sequence length="628" mass="71442">MKLILDSLLSFRFFVLLYLLPSCLAFQLTTFGPKNYAPDDIVDTTVNTVSPSNGAEHGTDIFNYEYYDDRFHFCQPETIVQQPESLGSVLFGDRLYNSPLELKMLKNTSCIPLCASHMSKPDIQFLKDLISQNYVVHWNIDNLPIATYAGYANPDNYQLTPGFPLGRVTEEGILLYNHYDIIVEYHTSAQNQHRVVGAYVKPVSRESKFENGKPECSTSNSHEVLPDQDDLTFVTSYSVTWKYSTTPWATRWDKYMHGPSNQIRWMFLLYAGIFDIFLIFIVCLILFRTLNRDIDKYNSAFLDQEDVQEDFGWKLVHGDVFRPPRRPMLFSILLGTGAQLLFMTSAIILFAIFGIVAPSRRGSIATAVVALFIVSGFVSGFVSSVSYKVMQGMLRKRNLLLTPFVVPGILLAGALFFNIVFSAKNSSSTVPFTSWLLLIFLYLVFTVPLSFIGSLIGFRSREFVPPVRTNQIPRQIPTQSIWISTASSALIGGAIPFVAILIELYFILDSLWFHPLYFMFGFSFFCFGILITTCVMVSIITVYIQLCTENYNWWWRSFTTPGFCGVYVFVFSIIYWINRISSTSFATTLLYFGYSLMISILVFFLCGSVGFFGSFLFVNKIYGSIKID</sequence>
<keyword evidence="5 7" id="KW-1133">Transmembrane helix</keyword>
<dbReference type="Proteomes" id="UP001212411">
    <property type="component" value="Chromosome 1"/>
</dbReference>
<evidence type="ECO:0000313" key="8">
    <source>
        <dbReference type="EMBL" id="WBW70732.1"/>
    </source>
</evidence>